<organism evidence="2 3">
    <name type="scientific">Pieris brassicae</name>
    <name type="common">White butterfly</name>
    <name type="synonym">Large white butterfly</name>
    <dbReference type="NCBI Taxonomy" id="7116"/>
    <lineage>
        <taxon>Eukaryota</taxon>
        <taxon>Metazoa</taxon>
        <taxon>Ecdysozoa</taxon>
        <taxon>Arthropoda</taxon>
        <taxon>Hexapoda</taxon>
        <taxon>Insecta</taxon>
        <taxon>Pterygota</taxon>
        <taxon>Neoptera</taxon>
        <taxon>Endopterygota</taxon>
        <taxon>Lepidoptera</taxon>
        <taxon>Glossata</taxon>
        <taxon>Ditrysia</taxon>
        <taxon>Papilionoidea</taxon>
        <taxon>Pieridae</taxon>
        <taxon>Pierinae</taxon>
        <taxon>Pieris</taxon>
    </lineage>
</organism>
<accession>A0A9P0WXE1</accession>
<name>A0A9P0WXE1_PIEBR</name>
<dbReference type="PANTHER" id="PTHR38001">
    <property type="entry name" value="PROTEIN CEBPZOS"/>
    <property type="match status" value="1"/>
</dbReference>
<dbReference type="EMBL" id="CALOZG010000001">
    <property type="protein sequence ID" value="CAH3875220.1"/>
    <property type="molecule type" value="Genomic_DNA"/>
</dbReference>
<keyword evidence="1" id="KW-0472">Membrane</keyword>
<keyword evidence="1" id="KW-1133">Transmembrane helix</keyword>
<evidence type="ECO:0000256" key="1">
    <source>
        <dbReference type="SAM" id="Phobius"/>
    </source>
</evidence>
<reference evidence="2" key="1">
    <citation type="submission" date="2022-05" db="EMBL/GenBank/DDBJ databases">
        <authorList>
            <person name="Okamura Y."/>
        </authorList>
    </citation>
    <scope>NUCLEOTIDE SEQUENCE</scope>
</reference>
<gene>
    <name evidence="2" type="ORF">PIBRA_LOCUS604</name>
</gene>
<evidence type="ECO:0000313" key="2">
    <source>
        <dbReference type="EMBL" id="CAH3875220.1"/>
    </source>
</evidence>
<dbReference type="PANTHER" id="PTHR38001:SF1">
    <property type="entry name" value="PROTEIN CEBPZOS"/>
    <property type="match status" value="1"/>
</dbReference>
<sequence length="86" mass="9999">MLPNKPKSKLRRIFGAAAASIIVFEVAGVAVTYGLWYKLNTERDFRLYMYKNYNWIIEGYYSVGETVGGLKTREQDKKIWENEGKL</sequence>
<dbReference type="InterPro" id="IPR037764">
    <property type="entry name" value="CEBPZOS"/>
</dbReference>
<proteinExistence type="predicted"/>
<feature type="transmembrane region" description="Helical" evidence="1">
    <location>
        <begin position="12"/>
        <end position="36"/>
    </location>
</feature>
<dbReference type="Proteomes" id="UP001152562">
    <property type="component" value="Unassembled WGS sequence"/>
</dbReference>
<keyword evidence="1" id="KW-0812">Transmembrane</keyword>
<evidence type="ECO:0000313" key="3">
    <source>
        <dbReference type="Proteomes" id="UP001152562"/>
    </source>
</evidence>
<keyword evidence="3" id="KW-1185">Reference proteome</keyword>
<comment type="caution">
    <text evidence="2">The sequence shown here is derived from an EMBL/GenBank/DDBJ whole genome shotgun (WGS) entry which is preliminary data.</text>
</comment>
<dbReference type="AlphaFoldDB" id="A0A9P0WXE1"/>
<protein>
    <submittedName>
        <fullName evidence="2">Uncharacterized protein</fullName>
    </submittedName>
</protein>